<name>A0A495QUK8_9ACTN</name>
<evidence type="ECO:0000313" key="1">
    <source>
        <dbReference type="EMBL" id="RKS77103.1"/>
    </source>
</evidence>
<accession>A0A495QUK8</accession>
<evidence type="ECO:0000313" key="2">
    <source>
        <dbReference type="Proteomes" id="UP000274601"/>
    </source>
</evidence>
<proteinExistence type="predicted"/>
<dbReference type="EMBL" id="RBWU01000002">
    <property type="protein sequence ID" value="RKS77103.1"/>
    <property type="molecule type" value="Genomic_DNA"/>
</dbReference>
<dbReference type="PANTHER" id="PTHR34613:SF1">
    <property type="entry name" value="SLL6017 PROTEIN"/>
    <property type="match status" value="1"/>
</dbReference>
<dbReference type="PANTHER" id="PTHR34613">
    <property type="entry name" value="SLL0800 PROTEIN"/>
    <property type="match status" value="1"/>
</dbReference>
<organism evidence="1 2">
    <name type="scientific">Actinomadura pelletieri DSM 43383</name>
    <dbReference type="NCBI Taxonomy" id="1120940"/>
    <lineage>
        <taxon>Bacteria</taxon>
        <taxon>Bacillati</taxon>
        <taxon>Actinomycetota</taxon>
        <taxon>Actinomycetes</taxon>
        <taxon>Streptosporangiales</taxon>
        <taxon>Thermomonosporaceae</taxon>
        <taxon>Actinomadura</taxon>
    </lineage>
</organism>
<protein>
    <submittedName>
        <fullName evidence="1">Uncharacterized protein</fullName>
    </submittedName>
</protein>
<dbReference type="Proteomes" id="UP000274601">
    <property type="component" value="Unassembled WGS sequence"/>
</dbReference>
<sequence length="271" mass="29970">MVRARPQFAPDMLRAVFGLELPEGRAAKLGSENHTNIRPTELLCDATVMLEDPTGGYVHGIIVESQLRYDGHKALSWPAYLASLRLRHKCPVTLLVICPNQSTARACEAPIRMGHPGWVLKPLTFYPGMLPPITDVEAARKVPELAALSAPHYADGPDGEAVLDAAAVALGFGMDPAYRMYYDVMRAQLSDAARELMEKTVDLKNYEWQSKWAKTHIAEGEAKAILLVLEGRGVEVPNDVRERVTGCTDTEQLERWVRRAGVVDKAEDLLD</sequence>
<gene>
    <name evidence="1" type="ORF">BZB76_2476</name>
</gene>
<dbReference type="AlphaFoldDB" id="A0A495QUK8"/>
<keyword evidence="2" id="KW-1185">Reference proteome</keyword>
<comment type="caution">
    <text evidence="1">The sequence shown here is derived from an EMBL/GenBank/DDBJ whole genome shotgun (WGS) entry which is preliminary data.</text>
</comment>
<reference evidence="1 2" key="1">
    <citation type="submission" date="2018-10" db="EMBL/GenBank/DDBJ databases">
        <title>Genomic Encyclopedia of Archaeal and Bacterial Type Strains, Phase II (KMG-II): from individual species to whole genera.</title>
        <authorList>
            <person name="Goeker M."/>
        </authorList>
    </citation>
    <scope>NUCLEOTIDE SEQUENCE [LARGE SCALE GENOMIC DNA]</scope>
    <source>
        <strain evidence="1 2">DSM 43383</strain>
    </source>
</reference>